<keyword evidence="2" id="KW-0677">Repeat</keyword>
<dbReference type="HOGENOM" id="CLU_000604_36_0_5"/>
<proteinExistence type="inferred from homology"/>
<dbReference type="Gene3D" id="3.40.50.300">
    <property type="entry name" value="P-loop containing nucleotide triphosphate hydrolases"/>
    <property type="match status" value="2"/>
</dbReference>
<dbReference type="InterPro" id="IPR050611">
    <property type="entry name" value="ABCF"/>
</dbReference>
<feature type="compositionally biased region" description="Basic and acidic residues" evidence="5">
    <location>
        <begin position="250"/>
        <end position="264"/>
    </location>
</feature>
<feature type="domain" description="ABC transporter" evidence="6">
    <location>
        <begin position="336"/>
        <end position="537"/>
    </location>
</feature>
<organism evidence="7 8">
    <name type="scientific">Rhizobium rhizogenes (strain K84 / ATCC BAA-868)</name>
    <name type="common">Agrobacterium radiobacter</name>
    <dbReference type="NCBI Taxonomy" id="311403"/>
    <lineage>
        <taxon>Bacteria</taxon>
        <taxon>Pseudomonadati</taxon>
        <taxon>Pseudomonadota</taxon>
        <taxon>Alphaproteobacteria</taxon>
        <taxon>Hyphomicrobiales</taxon>
        <taxon>Rhizobiaceae</taxon>
        <taxon>Rhizobium/Agrobacterium group</taxon>
        <taxon>Rhizobium</taxon>
    </lineage>
</organism>
<feature type="domain" description="ABC transporter" evidence="6">
    <location>
        <begin position="5"/>
        <end position="234"/>
    </location>
</feature>
<feature type="compositionally biased region" description="Basic and acidic residues" evidence="5">
    <location>
        <begin position="281"/>
        <end position="300"/>
    </location>
</feature>
<dbReference type="SMART" id="SM00382">
    <property type="entry name" value="AAA"/>
    <property type="match status" value="2"/>
</dbReference>
<dbReference type="PROSITE" id="PS00211">
    <property type="entry name" value="ABC_TRANSPORTER_1"/>
    <property type="match status" value="1"/>
</dbReference>
<protein>
    <submittedName>
        <fullName evidence="7">ATP-binding protein</fullName>
    </submittedName>
</protein>
<evidence type="ECO:0000256" key="4">
    <source>
        <dbReference type="ARBA" id="ARBA00022840"/>
    </source>
</evidence>
<dbReference type="PROSITE" id="PS50893">
    <property type="entry name" value="ABC_TRANSPORTER_2"/>
    <property type="match status" value="2"/>
</dbReference>
<evidence type="ECO:0000256" key="3">
    <source>
        <dbReference type="ARBA" id="ARBA00022741"/>
    </source>
</evidence>
<dbReference type="GO" id="GO:0005524">
    <property type="term" value="F:ATP binding"/>
    <property type="evidence" value="ECO:0007669"/>
    <property type="project" value="UniProtKB-KW"/>
</dbReference>
<dbReference type="InterPro" id="IPR003593">
    <property type="entry name" value="AAA+_ATPase"/>
</dbReference>
<keyword evidence="3" id="KW-0547">Nucleotide-binding</keyword>
<dbReference type="InterPro" id="IPR027417">
    <property type="entry name" value="P-loop_NTPase"/>
</dbReference>
<evidence type="ECO:0000313" key="8">
    <source>
        <dbReference type="Proteomes" id="UP000001600"/>
    </source>
</evidence>
<keyword evidence="7" id="KW-0614">Plasmid</keyword>
<evidence type="ECO:0000256" key="2">
    <source>
        <dbReference type="ARBA" id="ARBA00022737"/>
    </source>
</evidence>
<dbReference type="RefSeq" id="WP_012653159.1">
    <property type="nucleotide sequence ID" value="NC_011987.1"/>
</dbReference>
<keyword evidence="4 7" id="KW-0067">ATP-binding</keyword>
<dbReference type="CDD" id="cd03221">
    <property type="entry name" value="ABCF_EF-3"/>
    <property type="match status" value="2"/>
</dbReference>
<comment type="similarity">
    <text evidence="1">Belongs to the ABC transporter superfamily.</text>
</comment>
<dbReference type="EMBL" id="CP000631">
    <property type="protein sequence ID" value="ACM31163.1"/>
    <property type="molecule type" value="Genomic_DNA"/>
</dbReference>
<geneLocation type="plasmid" evidence="7 8">
    <name>pAtK84c</name>
</geneLocation>
<dbReference type="PANTHER" id="PTHR19211">
    <property type="entry name" value="ATP-BINDING TRANSPORT PROTEIN-RELATED"/>
    <property type="match status" value="1"/>
</dbReference>
<name>B9JPU4_RHIR8</name>
<gene>
    <name evidence="7" type="ordered locus">Arad_12098</name>
</gene>
<dbReference type="SUPFAM" id="SSF52540">
    <property type="entry name" value="P-loop containing nucleoside triphosphate hydrolases"/>
    <property type="match status" value="2"/>
</dbReference>
<evidence type="ECO:0000256" key="1">
    <source>
        <dbReference type="ARBA" id="ARBA00005417"/>
    </source>
</evidence>
<dbReference type="Proteomes" id="UP000001600">
    <property type="component" value="Plasmid pAtK84c"/>
</dbReference>
<dbReference type="InterPro" id="IPR003439">
    <property type="entry name" value="ABC_transporter-like_ATP-bd"/>
</dbReference>
<dbReference type="InterPro" id="IPR017871">
    <property type="entry name" value="ABC_transporter-like_CS"/>
</dbReference>
<dbReference type="PANTHER" id="PTHR19211:SF6">
    <property type="entry name" value="BLL7188 PROTEIN"/>
    <property type="match status" value="1"/>
</dbReference>
<sequence length="537" mass="57684">MLSSVIMSNVTWSATDEALLKDINLTFGAERTGLVGRNGVGKSSLLKLICGELLPHSGTVLVNGSVGFLRQIVQIESQLTVADLFGVASALATLNRIERGDANDDDFALADWTLESRIASSLADLKLDVAMNTPLVSLSGGQRTRAALAALIFDKPSFVLLDEPTNNLDGEGRNAVIDFLSHWRSGAIVVSHDRDLLDTMDAVVELTSLGSTRYGGNWSYYQERKAVELSASKRELNEAERRLIDVDRASQAAAERKTRKDNAGKSKRAKGDAPNAALNSMRDRSEKTGAENARLAERRRNQAQADVVAARERIEVLQPFAVALASTQLPANKTVLALELVSAGYDPLCPVVQDLSLKIVGPERIAIIGPNGSGKSTILSVIGGGLKPSSGIVKVFTPFAMLDQRMSLLDPSATIRDNFRRINVDADENVCRAALARFKFRADAALLLVSSLSGGQMIRAGLACVLGGKHPPPLLILDEPTNHLDVESVETVERGLCAYDGALLVVSHDARFLDAIGVNRTIAMGARPRGSLPRHRV</sequence>
<accession>B9JPU4</accession>
<evidence type="ECO:0000313" key="7">
    <source>
        <dbReference type="EMBL" id="ACM31163.1"/>
    </source>
</evidence>
<evidence type="ECO:0000259" key="6">
    <source>
        <dbReference type="PROSITE" id="PS50893"/>
    </source>
</evidence>
<dbReference type="FunFam" id="3.40.50.300:FF:001320">
    <property type="entry name" value="Heme ABC transporter ATP-binding protein"/>
    <property type="match status" value="1"/>
</dbReference>
<feature type="region of interest" description="Disordered" evidence="5">
    <location>
        <begin position="250"/>
        <end position="300"/>
    </location>
</feature>
<dbReference type="KEGG" id="ara:Arad_12098"/>
<evidence type="ECO:0000256" key="5">
    <source>
        <dbReference type="SAM" id="MobiDB-lite"/>
    </source>
</evidence>
<dbReference type="GO" id="GO:0016887">
    <property type="term" value="F:ATP hydrolysis activity"/>
    <property type="evidence" value="ECO:0007669"/>
    <property type="project" value="InterPro"/>
</dbReference>
<reference evidence="7 8" key="1">
    <citation type="journal article" date="2009" name="J. Bacteriol.">
        <title>Genome sequences of three Agrobacterium biovars help elucidate the evolution of multichromosome genomes in bacteria.</title>
        <authorList>
            <person name="Slater S.C."/>
            <person name="Goldman B.S."/>
            <person name="Goodner B."/>
            <person name="Setubal J.C."/>
            <person name="Farrand S.K."/>
            <person name="Nester E.W."/>
            <person name="Burr T.J."/>
            <person name="Banta L."/>
            <person name="Dickerman A.W."/>
            <person name="Paulsen I."/>
            <person name="Otten L."/>
            <person name="Suen G."/>
            <person name="Welch R."/>
            <person name="Almeida N.F."/>
            <person name="Arnold F."/>
            <person name="Burton O.T."/>
            <person name="Du Z."/>
            <person name="Ewing A."/>
            <person name="Godsy E."/>
            <person name="Heisel S."/>
            <person name="Houmiel K.L."/>
            <person name="Jhaveri J."/>
            <person name="Lu J."/>
            <person name="Miller N.M."/>
            <person name="Norton S."/>
            <person name="Chen Q."/>
            <person name="Phoolcharoen W."/>
            <person name="Ohlin V."/>
            <person name="Ondrusek D."/>
            <person name="Pride N."/>
            <person name="Stricklin S.L."/>
            <person name="Sun J."/>
            <person name="Wheeler C."/>
            <person name="Wilson L."/>
            <person name="Zhu H."/>
            <person name="Wood D.W."/>
        </authorList>
    </citation>
    <scope>NUCLEOTIDE SEQUENCE [LARGE SCALE GENOMIC DNA]</scope>
    <source>
        <strain evidence="8">K84 / ATCC BAA-868</strain>
        <plasmid evidence="7 8">pAtK84c</plasmid>
    </source>
</reference>
<dbReference type="Pfam" id="PF00005">
    <property type="entry name" value="ABC_tran"/>
    <property type="match status" value="2"/>
</dbReference>
<dbReference type="AlphaFoldDB" id="B9JPU4"/>